<gene>
    <name evidence="1" type="ORF">PDE001_LOCUS1872</name>
</gene>
<dbReference type="EMBL" id="CANTFM010000332">
    <property type="protein sequence ID" value="CAI5718478.1"/>
    <property type="molecule type" value="Genomic_DNA"/>
</dbReference>
<protein>
    <submittedName>
        <fullName evidence="1">Uncharacterized protein</fullName>
    </submittedName>
</protein>
<name>A0AAV0TCI9_9STRA</name>
<comment type="caution">
    <text evidence="1">The sequence shown here is derived from an EMBL/GenBank/DDBJ whole genome shotgun (WGS) entry which is preliminary data.</text>
</comment>
<dbReference type="AlphaFoldDB" id="A0AAV0TCI9"/>
<accession>A0AAV0TCI9</accession>
<dbReference type="Proteomes" id="UP001162029">
    <property type="component" value="Unassembled WGS sequence"/>
</dbReference>
<keyword evidence="2" id="KW-1185">Reference proteome</keyword>
<evidence type="ECO:0000313" key="1">
    <source>
        <dbReference type="EMBL" id="CAI5718478.1"/>
    </source>
</evidence>
<reference evidence="1" key="1">
    <citation type="submission" date="2022-12" db="EMBL/GenBank/DDBJ databases">
        <authorList>
            <person name="Webb A."/>
        </authorList>
    </citation>
    <scope>NUCLEOTIDE SEQUENCE</scope>
    <source>
        <strain evidence="1">Pd1</strain>
    </source>
</reference>
<proteinExistence type="predicted"/>
<sequence>MHILSEATHKHVQEAIQLFSVSTMNAAKDGGTQGLFGSLHERTEEVEQSINRTLRLQAQRYPTRDPSYGAEGITSTYKFVSRVK</sequence>
<organism evidence="1 2">
    <name type="scientific">Peronospora destructor</name>
    <dbReference type="NCBI Taxonomy" id="86335"/>
    <lineage>
        <taxon>Eukaryota</taxon>
        <taxon>Sar</taxon>
        <taxon>Stramenopiles</taxon>
        <taxon>Oomycota</taxon>
        <taxon>Peronosporomycetes</taxon>
        <taxon>Peronosporales</taxon>
        <taxon>Peronosporaceae</taxon>
        <taxon>Peronospora</taxon>
    </lineage>
</organism>
<evidence type="ECO:0000313" key="2">
    <source>
        <dbReference type="Proteomes" id="UP001162029"/>
    </source>
</evidence>